<dbReference type="RefSeq" id="WP_146563186.1">
    <property type="nucleotide sequence ID" value="NZ_SIHJ01000001.1"/>
</dbReference>
<evidence type="ECO:0000256" key="2">
    <source>
        <dbReference type="SAM" id="MobiDB-lite"/>
    </source>
</evidence>
<dbReference type="Gene3D" id="3.40.50.300">
    <property type="entry name" value="P-loop containing nucleotide triphosphate hydrolases"/>
    <property type="match status" value="1"/>
</dbReference>
<gene>
    <name evidence="4" type="ORF">KOR34_12550</name>
</gene>
<evidence type="ECO:0000256" key="1">
    <source>
        <dbReference type="SAM" id="Coils"/>
    </source>
</evidence>
<dbReference type="OrthoDB" id="268732at2"/>
<dbReference type="PANTHER" id="PTHR45615">
    <property type="entry name" value="MYOSIN HEAVY CHAIN, NON-MUSCLE"/>
    <property type="match status" value="1"/>
</dbReference>
<keyword evidence="1" id="KW-0175">Coiled coil</keyword>
<dbReference type="Proteomes" id="UP000316714">
    <property type="component" value="Unassembled WGS sequence"/>
</dbReference>
<feature type="coiled-coil region" evidence="1">
    <location>
        <begin position="257"/>
        <end position="388"/>
    </location>
</feature>
<feature type="domain" description="DUF4332" evidence="3">
    <location>
        <begin position="884"/>
        <end position="1005"/>
    </location>
</feature>
<protein>
    <recommendedName>
        <fullName evidence="3">DUF4332 domain-containing protein</fullName>
    </recommendedName>
</protein>
<evidence type="ECO:0000313" key="4">
    <source>
        <dbReference type="EMBL" id="TWT36350.1"/>
    </source>
</evidence>
<sequence>MRITRLQLDDRNHEPLIEAAGVSDSLNTIPLAADNHGDSLLDMLHVVLYGHGGLTRKPNFDAAFGEVDLAADAGRFRLRRVRNQDSDERFTVSRLDGGQTPPHIIERLLCDLPVGVVQRVFHANGRRGDQLSELLSEEVAAAFLDLDRGQSATAPATPREDANRADLLRRRDELALAIEDLLAERRGRSADAEEELRELEADAERLLQRRETVDRRRMAVETELSSIETRLRYQAISETVHREHDGADHAANLGPQLDELESQIERWRQTLAELELRESHVRSELAAIHPDDASPAISLADQRAGLAVARRLMQDLEGEVARLARAADSQACVCRDAHPRINPLAETLRNQIDRLTDLADQQQRAYHAQQLKAEAEHLTRSQLDLQRQLDHLLTRRQELYRTTRAKRTEQDLLPAVAGACCPQTRQELEAELAELQSELTAINESLERLTRKRRELEDERDRLLSSSKLESLQRELADAERRLARAESLPSRPDEGPNRWRASELFARLTDGQWVGLRLVMNGRELAATDQLGQQRLARELDPSVRRLASLALRLSLVWTAGQRGVRLPLILDEPFAGLTRDQIASLATTLDDFARAGRQLFVGTADADALARFASLGAHRLGLAAKSSRREFVVEAAAPQPAAKPVTGPVRHVSTTEHVETSEYLLSPDDKIERFPVPIHDRETVFLRSRIRTVSDLLGADPSAVAEELDRDDVTAELVALWQTHLGFVCFVPHLSFDDAVVLTGAGCYDVDQLADASADELLKQVDAYLTSDRGRRHTDRGYRFDADRARRWVRDARRGRDRWQTSAAWSGWQRCRGERRQRVSHNNSASSRGGSRNGAASSSGHLRLRTEAPHHNGAAHAPKKPKKLKFYLETSSPIVDAPSIGPKTAAKLQKAGVRTVGDLLDADPELLADKLDSRRIDAETLVAWQHQAQLVCRIPQLRGHDAQILVECGFTRPEELASMKPAELFGFVEPFCSTAEAERIIRGGKTPDLAEVTDWINWSRQCRVLGAA</sequence>
<evidence type="ECO:0000259" key="3">
    <source>
        <dbReference type="Pfam" id="PF14229"/>
    </source>
</evidence>
<dbReference type="Pfam" id="PF14229">
    <property type="entry name" value="DUF4332"/>
    <property type="match status" value="2"/>
</dbReference>
<feature type="compositionally biased region" description="Low complexity" evidence="2">
    <location>
        <begin position="826"/>
        <end position="846"/>
    </location>
</feature>
<dbReference type="InterPro" id="IPR027417">
    <property type="entry name" value="P-loop_NTPase"/>
</dbReference>
<name>A0A5C5VEN9_9BACT</name>
<evidence type="ECO:0000313" key="5">
    <source>
        <dbReference type="Proteomes" id="UP000316714"/>
    </source>
</evidence>
<dbReference type="SUPFAM" id="SSF52540">
    <property type="entry name" value="P-loop containing nucleoside triphosphate hydrolases"/>
    <property type="match status" value="1"/>
</dbReference>
<feature type="coiled-coil region" evidence="1">
    <location>
        <begin position="164"/>
        <end position="216"/>
    </location>
</feature>
<comment type="caution">
    <text evidence="4">The sequence shown here is derived from an EMBL/GenBank/DDBJ whole genome shotgun (WGS) entry which is preliminary data.</text>
</comment>
<dbReference type="InterPro" id="IPR025567">
    <property type="entry name" value="DUF4332"/>
</dbReference>
<keyword evidence="5" id="KW-1185">Reference proteome</keyword>
<reference evidence="4 5" key="1">
    <citation type="submission" date="2019-02" db="EMBL/GenBank/DDBJ databases">
        <title>Deep-cultivation of Planctomycetes and their phenomic and genomic characterization uncovers novel biology.</title>
        <authorList>
            <person name="Wiegand S."/>
            <person name="Jogler M."/>
            <person name="Boedeker C."/>
            <person name="Pinto D."/>
            <person name="Vollmers J."/>
            <person name="Rivas-Marin E."/>
            <person name="Kohn T."/>
            <person name="Peeters S.H."/>
            <person name="Heuer A."/>
            <person name="Rast P."/>
            <person name="Oberbeckmann S."/>
            <person name="Bunk B."/>
            <person name="Jeske O."/>
            <person name="Meyerdierks A."/>
            <person name="Storesund J.E."/>
            <person name="Kallscheuer N."/>
            <person name="Luecker S."/>
            <person name="Lage O.M."/>
            <person name="Pohl T."/>
            <person name="Merkel B.J."/>
            <person name="Hornburger P."/>
            <person name="Mueller R.-W."/>
            <person name="Bruemmer F."/>
            <person name="Labrenz M."/>
            <person name="Spormann A.M."/>
            <person name="Op Den Camp H."/>
            <person name="Overmann J."/>
            <person name="Amann R."/>
            <person name="Jetten M.S.M."/>
            <person name="Mascher T."/>
            <person name="Medema M.H."/>
            <person name="Devos D.P."/>
            <person name="Kaster A.-K."/>
            <person name="Ovreas L."/>
            <person name="Rohde M."/>
            <person name="Galperin M.Y."/>
            <person name="Jogler C."/>
        </authorList>
    </citation>
    <scope>NUCLEOTIDE SEQUENCE [LARGE SCALE GENOMIC DNA]</scope>
    <source>
        <strain evidence="4 5">KOR34</strain>
    </source>
</reference>
<dbReference type="EMBL" id="SIHJ01000001">
    <property type="protein sequence ID" value="TWT36350.1"/>
    <property type="molecule type" value="Genomic_DNA"/>
</dbReference>
<organism evidence="4 5">
    <name type="scientific">Posidoniimonas corsicana</name>
    <dbReference type="NCBI Taxonomy" id="1938618"/>
    <lineage>
        <taxon>Bacteria</taxon>
        <taxon>Pseudomonadati</taxon>
        <taxon>Planctomycetota</taxon>
        <taxon>Planctomycetia</taxon>
        <taxon>Pirellulales</taxon>
        <taxon>Lacipirellulaceae</taxon>
        <taxon>Posidoniimonas</taxon>
    </lineage>
</organism>
<dbReference type="AlphaFoldDB" id="A0A5C5VEN9"/>
<feature type="region of interest" description="Disordered" evidence="2">
    <location>
        <begin position="816"/>
        <end position="846"/>
    </location>
</feature>
<proteinExistence type="predicted"/>
<feature type="coiled-coil region" evidence="1">
    <location>
        <begin position="425"/>
        <end position="489"/>
    </location>
</feature>
<dbReference type="Gene3D" id="1.10.150.20">
    <property type="entry name" value="5' to 3' exonuclease, C-terminal subdomain"/>
    <property type="match status" value="1"/>
</dbReference>
<dbReference type="PANTHER" id="PTHR45615:SF80">
    <property type="entry name" value="GRIP DOMAIN-CONTAINING PROTEIN"/>
    <property type="match status" value="1"/>
</dbReference>
<accession>A0A5C5VEN9</accession>
<feature type="domain" description="DUF4332" evidence="3">
    <location>
        <begin position="690"/>
        <end position="799"/>
    </location>
</feature>